<dbReference type="InterPro" id="IPR001387">
    <property type="entry name" value="Cro/C1-type_HTH"/>
</dbReference>
<sequence length="407" mass="44021">MSNSAAATVGHRIRRARRTKKMSQATLGSLVDRSETWMRGIEAGRIALDKHSVIERLAKVLEVDVGWMLGRPFEFGEETGHSAVPALRSALRRTGLVLSGHPGLHQATPKMLLTDLRADVDRVTRRRQAANLLEVMRQLPDLAEALNTSALEARGSERDVVHGLIIEASNVARMVLNQLGYHDLAWTAVDNAATAAAELGDPLMSACAAWDRCGVLLHTGSLGEVITIAEAALTELRDYMKEPTPQVLSLWGALHLRCAVAAARRCDAIAAWGYLAEAEATATRLGNDRNDFQTVFGPTNCSIHAAEVAVELGRPDIALRRHVSIDLSALTSIERHTRHRIDVGRAYGQLKHDAAAVEQLKQAVALAPHYVYNHPMARDLVGALACRSQPSAVDAGLGALERAMGLA</sequence>
<accession>A0A285LWZ8</accession>
<protein>
    <submittedName>
        <fullName evidence="2">Helix-turn-helix domain-containing protein</fullName>
    </submittedName>
</protein>
<reference evidence="2 3" key="1">
    <citation type="submission" date="2017-09" db="EMBL/GenBank/DDBJ databases">
        <authorList>
            <person name="Ehlers B."/>
            <person name="Leendertz F.H."/>
        </authorList>
    </citation>
    <scope>NUCLEOTIDE SEQUENCE [LARGE SCALE GENOMIC DNA]</scope>
    <source>
        <strain evidence="2 3">DSM 45537</strain>
    </source>
</reference>
<evidence type="ECO:0000313" key="3">
    <source>
        <dbReference type="Proteomes" id="UP000219565"/>
    </source>
</evidence>
<evidence type="ECO:0000313" key="2">
    <source>
        <dbReference type="EMBL" id="SNY88667.1"/>
    </source>
</evidence>
<dbReference type="CDD" id="cd00093">
    <property type="entry name" value="HTH_XRE"/>
    <property type="match status" value="1"/>
</dbReference>
<dbReference type="InterPro" id="IPR010982">
    <property type="entry name" value="Lambda_DNA-bd_dom_sf"/>
</dbReference>
<dbReference type="Gene3D" id="1.10.260.40">
    <property type="entry name" value="lambda repressor-like DNA-binding domains"/>
    <property type="match status" value="1"/>
</dbReference>
<feature type="domain" description="HTH cro/C1-type" evidence="1">
    <location>
        <begin position="13"/>
        <end position="68"/>
    </location>
</feature>
<dbReference type="EMBL" id="OBEG01000006">
    <property type="protein sequence ID" value="SNY88667.1"/>
    <property type="molecule type" value="Genomic_DNA"/>
</dbReference>
<organism evidence="2 3">
    <name type="scientific">Nocardia amikacinitolerans</name>
    <dbReference type="NCBI Taxonomy" id="756689"/>
    <lineage>
        <taxon>Bacteria</taxon>
        <taxon>Bacillati</taxon>
        <taxon>Actinomycetota</taxon>
        <taxon>Actinomycetes</taxon>
        <taxon>Mycobacteriales</taxon>
        <taxon>Nocardiaceae</taxon>
        <taxon>Nocardia</taxon>
    </lineage>
</organism>
<gene>
    <name evidence="2" type="ORF">SAMN04244553_5649</name>
</gene>
<dbReference type="GO" id="GO:0003677">
    <property type="term" value="F:DNA binding"/>
    <property type="evidence" value="ECO:0007669"/>
    <property type="project" value="InterPro"/>
</dbReference>
<dbReference type="SUPFAM" id="SSF47413">
    <property type="entry name" value="lambda repressor-like DNA-binding domains"/>
    <property type="match status" value="1"/>
</dbReference>
<dbReference type="SMART" id="SM00530">
    <property type="entry name" value="HTH_XRE"/>
    <property type="match status" value="1"/>
</dbReference>
<dbReference type="Pfam" id="PF13560">
    <property type="entry name" value="HTH_31"/>
    <property type="match status" value="1"/>
</dbReference>
<dbReference type="Proteomes" id="UP000219565">
    <property type="component" value="Unassembled WGS sequence"/>
</dbReference>
<dbReference type="PROSITE" id="PS50943">
    <property type="entry name" value="HTH_CROC1"/>
    <property type="match status" value="1"/>
</dbReference>
<evidence type="ECO:0000259" key="1">
    <source>
        <dbReference type="PROSITE" id="PS50943"/>
    </source>
</evidence>
<dbReference type="RefSeq" id="WP_281256221.1">
    <property type="nucleotide sequence ID" value="NZ_OBEG01000006.1"/>
</dbReference>
<proteinExistence type="predicted"/>
<dbReference type="AlphaFoldDB" id="A0A285LWZ8"/>
<keyword evidence="3" id="KW-1185">Reference proteome</keyword>
<name>A0A285LWZ8_9NOCA</name>